<organism evidence="5 6">
    <name type="scientific">Neglectibacter timonensis</name>
    <dbReference type="NCBI Taxonomy" id="1776382"/>
    <lineage>
        <taxon>Bacteria</taxon>
        <taxon>Bacillati</taxon>
        <taxon>Bacillota</taxon>
        <taxon>Clostridia</taxon>
        <taxon>Eubacteriales</taxon>
        <taxon>Oscillospiraceae</taxon>
        <taxon>Neglectibacter</taxon>
    </lineage>
</organism>
<evidence type="ECO:0000259" key="4">
    <source>
        <dbReference type="PROSITE" id="PS01124"/>
    </source>
</evidence>
<dbReference type="SMART" id="SM00342">
    <property type="entry name" value="HTH_ARAC"/>
    <property type="match status" value="1"/>
</dbReference>
<dbReference type="PANTHER" id="PTHR43280">
    <property type="entry name" value="ARAC-FAMILY TRANSCRIPTIONAL REGULATOR"/>
    <property type="match status" value="1"/>
</dbReference>
<proteinExistence type="predicted"/>
<keyword evidence="2" id="KW-0238">DNA-binding</keyword>
<evidence type="ECO:0000256" key="2">
    <source>
        <dbReference type="ARBA" id="ARBA00023125"/>
    </source>
</evidence>
<evidence type="ECO:0000313" key="5">
    <source>
        <dbReference type="EMBL" id="MCQ4841543.1"/>
    </source>
</evidence>
<keyword evidence="6" id="KW-1185">Reference proteome</keyword>
<dbReference type="RefSeq" id="WP_082942265.1">
    <property type="nucleotide sequence ID" value="NZ_CABKVV010000014.1"/>
</dbReference>
<dbReference type="InterPro" id="IPR020449">
    <property type="entry name" value="Tscrpt_reg_AraC-type_HTH"/>
</dbReference>
<dbReference type="GeneID" id="90533167"/>
<dbReference type="InterPro" id="IPR018062">
    <property type="entry name" value="HTH_AraC-typ_CS"/>
</dbReference>
<sequence length="96" mass="10989">MFPHSLDFSISSLAEHFHTSVLNMSHLFKYVTGIGYKQYVDYLRVERAKTFLENTGMTIGEIAESCGYISASSFIRTYKKLTGQPPGIYRQKLKKN</sequence>
<feature type="domain" description="HTH araC/xylS-type" evidence="4">
    <location>
        <begin position="1"/>
        <end position="92"/>
    </location>
</feature>
<dbReference type="Pfam" id="PF12833">
    <property type="entry name" value="HTH_18"/>
    <property type="match status" value="1"/>
</dbReference>
<reference evidence="5 6" key="1">
    <citation type="submission" date="2022-06" db="EMBL/GenBank/DDBJ databases">
        <title>Isolation of gut microbiota from human fecal samples.</title>
        <authorList>
            <person name="Pamer E.G."/>
            <person name="Barat B."/>
            <person name="Waligurski E."/>
            <person name="Medina S."/>
            <person name="Paddock L."/>
            <person name="Mostad J."/>
        </authorList>
    </citation>
    <scope>NUCLEOTIDE SEQUENCE [LARGE SCALE GENOMIC DNA]</scope>
    <source>
        <strain evidence="5 6">DFI.9.73</strain>
    </source>
</reference>
<dbReference type="PROSITE" id="PS00041">
    <property type="entry name" value="HTH_ARAC_FAMILY_1"/>
    <property type="match status" value="1"/>
</dbReference>
<dbReference type="Proteomes" id="UP001524473">
    <property type="component" value="Unassembled WGS sequence"/>
</dbReference>
<name>A0ABT1S402_9FIRM</name>
<accession>A0ABT1S402</accession>
<dbReference type="InterPro" id="IPR018060">
    <property type="entry name" value="HTH_AraC"/>
</dbReference>
<evidence type="ECO:0000313" key="6">
    <source>
        <dbReference type="Proteomes" id="UP001524473"/>
    </source>
</evidence>
<gene>
    <name evidence="5" type="ORF">NE695_16660</name>
</gene>
<dbReference type="PANTHER" id="PTHR43280:SF2">
    <property type="entry name" value="HTH-TYPE TRANSCRIPTIONAL REGULATOR EXSA"/>
    <property type="match status" value="1"/>
</dbReference>
<evidence type="ECO:0000256" key="1">
    <source>
        <dbReference type="ARBA" id="ARBA00023015"/>
    </source>
</evidence>
<dbReference type="PROSITE" id="PS01124">
    <property type="entry name" value="HTH_ARAC_FAMILY_2"/>
    <property type="match status" value="1"/>
</dbReference>
<evidence type="ECO:0000256" key="3">
    <source>
        <dbReference type="ARBA" id="ARBA00023163"/>
    </source>
</evidence>
<dbReference type="EMBL" id="JANFZH010000054">
    <property type="protein sequence ID" value="MCQ4841543.1"/>
    <property type="molecule type" value="Genomic_DNA"/>
</dbReference>
<comment type="caution">
    <text evidence="5">The sequence shown here is derived from an EMBL/GenBank/DDBJ whole genome shotgun (WGS) entry which is preliminary data.</text>
</comment>
<dbReference type="SUPFAM" id="SSF46689">
    <property type="entry name" value="Homeodomain-like"/>
    <property type="match status" value="1"/>
</dbReference>
<dbReference type="InterPro" id="IPR009057">
    <property type="entry name" value="Homeodomain-like_sf"/>
</dbReference>
<protein>
    <submittedName>
        <fullName evidence="5">AraC family transcriptional regulator</fullName>
    </submittedName>
</protein>
<dbReference type="PRINTS" id="PR00032">
    <property type="entry name" value="HTHARAC"/>
</dbReference>
<keyword evidence="1" id="KW-0805">Transcription regulation</keyword>
<dbReference type="Gene3D" id="1.10.10.60">
    <property type="entry name" value="Homeodomain-like"/>
    <property type="match status" value="2"/>
</dbReference>
<keyword evidence="3" id="KW-0804">Transcription</keyword>